<protein>
    <submittedName>
        <fullName evidence="1">Uncharacterized protein</fullName>
    </submittedName>
</protein>
<evidence type="ECO:0000313" key="1">
    <source>
        <dbReference type="EMBL" id="KAL0202213.1"/>
    </source>
</evidence>
<gene>
    <name evidence="1" type="ORF">M9458_000231</name>
</gene>
<accession>A0ABD0RUY1</accession>
<feature type="non-terminal residue" evidence="1">
    <location>
        <position position="222"/>
    </location>
</feature>
<evidence type="ECO:0000313" key="2">
    <source>
        <dbReference type="Proteomes" id="UP001529510"/>
    </source>
</evidence>
<dbReference type="EMBL" id="JAMKFB020000001">
    <property type="protein sequence ID" value="KAL0202213.1"/>
    <property type="molecule type" value="Genomic_DNA"/>
</dbReference>
<keyword evidence="2" id="KW-1185">Reference proteome</keyword>
<name>A0ABD0RUY1_CIRMR</name>
<organism evidence="1 2">
    <name type="scientific">Cirrhinus mrigala</name>
    <name type="common">Mrigala</name>
    <dbReference type="NCBI Taxonomy" id="683832"/>
    <lineage>
        <taxon>Eukaryota</taxon>
        <taxon>Metazoa</taxon>
        <taxon>Chordata</taxon>
        <taxon>Craniata</taxon>
        <taxon>Vertebrata</taxon>
        <taxon>Euteleostomi</taxon>
        <taxon>Actinopterygii</taxon>
        <taxon>Neopterygii</taxon>
        <taxon>Teleostei</taxon>
        <taxon>Ostariophysi</taxon>
        <taxon>Cypriniformes</taxon>
        <taxon>Cyprinidae</taxon>
        <taxon>Labeoninae</taxon>
        <taxon>Labeonini</taxon>
        <taxon>Cirrhinus</taxon>
    </lineage>
</organism>
<feature type="non-terminal residue" evidence="1">
    <location>
        <position position="1"/>
    </location>
</feature>
<dbReference type="Proteomes" id="UP001529510">
    <property type="component" value="Unassembled WGS sequence"/>
</dbReference>
<sequence length="222" mass="24941">ENLSGMRSATLVQAMINLTLAELAAPFKQNSSQQLVAFDPMNVNDWFTHVASPILRRFLLPGQIEIHPNLTAVFHNQFYIETGIGTGAQNESQDICSVFIDNRTCGLTDLVEHVATVLHCAARSNLTLNQETLSNVLLHLSQNLNALLQQLSMTNFSSQSSPFSDILDQMVHDTFTMSNLQDESFVRLWFQVKLKPLLSTLTPEYLTCLSHKEFSCHTFQIL</sequence>
<proteinExistence type="predicted"/>
<dbReference type="AlphaFoldDB" id="A0ABD0RUY1"/>
<reference evidence="1 2" key="1">
    <citation type="submission" date="2024-05" db="EMBL/GenBank/DDBJ databases">
        <title>Genome sequencing and assembly of Indian major carp, Cirrhinus mrigala (Hamilton, 1822).</title>
        <authorList>
            <person name="Mohindra V."/>
            <person name="Chowdhury L.M."/>
            <person name="Lal K."/>
            <person name="Jena J.K."/>
        </authorList>
    </citation>
    <scope>NUCLEOTIDE SEQUENCE [LARGE SCALE GENOMIC DNA]</scope>
    <source>
        <strain evidence="1">CM1030</strain>
        <tissue evidence="1">Blood</tissue>
    </source>
</reference>
<comment type="caution">
    <text evidence="1">The sequence shown here is derived from an EMBL/GenBank/DDBJ whole genome shotgun (WGS) entry which is preliminary data.</text>
</comment>